<dbReference type="InterPro" id="IPR019275">
    <property type="entry name" value="DUF2301"/>
</dbReference>
<gene>
    <name evidence="2" type="ORF">CDV28_10269</name>
</gene>
<dbReference type="EMBL" id="NQJD01000002">
    <property type="protein sequence ID" value="TAA75947.1"/>
    <property type="molecule type" value="Genomic_DNA"/>
</dbReference>
<feature type="transmembrane region" description="Helical" evidence="1">
    <location>
        <begin position="49"/>
        <end position="68"/>
    </location>
</feature>
<reference evidence="2" key="1">
    <citation type="submission" date="2017-07" db="EMBL/GenBank/DDBJ databases">
        <title>The cable genome - Insights into the physiology and evolution of filamentous bacteria capable of sulfide oxidation via long distance electron transfer.</title>
        <authorList>
            <person name="Thorup C."/>
            <person name="Bjerg J.T."/>
            <person name="Schreiber L."/>
            <person name="Nielsen L.P."/>
            <person name="Kjeldsen K.U."/>
            <person name="Boesen T."/>
            <person name="Boggild A."/>
            <person name="Meysman F."/>
            <person name="Geelhoed J."/>
            <person name="Schramm A."/>
        </authorList>
    </citation>
    <scope>NUCLEOTIDE SEQUENCE [LARGE SCALE GENOMIC DNA]</scope>
    <source>
        <strain evidence="2">GS</strain>
    </source>
</reference>
<keyword evidence="1" id="KW-0472">Membrane</keyword>
<keyword evidence="3" id="KW-1185">Reference proteome</keyword>
<feature type="transmembrane region" description="Helical" evidence="1">
    <location>
        <begin position="74"/>
        <end position="92"/>
    </location>
</feature>
<keyword evidence="1" id="KW-1133">Transmembrane helix</keyword>
<evidence type="ECO:0000313" key="3">
    <source>
        <dbReference type="Proteomes" id="UP000316238"/>
    </source>
</evidence>
<feature type="transmembrane region" description="Helical" evidence="1">
    <location>
        <begin position="104"/>
        <end position="123"/>
    </location>
</feature>
<protein>
    <submittedName>
        <fullName evidence="2">Integral membrane protein</fullName>
    </submittedName>
</protein>
<feature type="transmembrane region" description="Helical" evidence="1">
    <location>
        <begin position="143"/>
        <end position="166"/>
    </location>
</feature>
<comment type="caution">
    <text evidence="2">The sequence shown here is derived from an EMBL/GenBank/DDBJ whole genome shotgun (WGS) entry which is preliminary data.</text>
</comment>
<evidence type="ECO:0000256" key="1">
    <source>
        <dbReference type="SAM" id="Phobius"/>
    </source>
</evidence>
<dbReference type="Pfam" id="PF10063">
    <property type="entry name" value="DUF2301"/>
    <property type="match status" value="1"/>
</dbReference>
<dbReference type="Proteomes" id="UP000316238">
    <property type="component" value="Unassembled WGS sequence"/>
</dbReference>
<sequence length="187" mass="20658">MANPEHTPEMASLDRLTVVLYRSGLSLFALSSALEAAELLSGVSILGRWHLPLTAAGAAIASANIHLYDPRFRWFFPLMSWLGLIVLAFTLPVQSPEIAKQLSVFSLAFFYAGAGMFAVKEYFCFRIPGLQLMPLLLAGAVLLRWSGLAAAEGTFLAVAALLYLWLAWAKWRMPLHFDIGDKSMYTM</sequence>
<keyword evidence="1" id="KW-0812">Transmembrane</keyword>
<name>A0A521G4J3_9BACT</name>
<dbReference type="AlphaFoldDB" id="A0A521G4J3"/>
<proteinExistence type="predicted"/>
<evidence type="ECO:0000313" key="2">
    <source>
        <dbReference type="EMBL" id="TAA75947.1"/>
    </source>
</evidence>
<organism evidence="2 3">
    <name type="scientific">Candidatus Electronema aureum</name>
    <dbReference type="NCBI Taxonomy" id="2005002"/>
    <lineage>
        <taxon>Bacteria</taxon>
        <taxon>Pseudomonadati</taxon>
        <taxon>Thermodesulfobacteriota</taxon>
        <taxon>Desulfobulbia</taxon>
        <taxon>Desulfobulbales</taxon>
        <taxon>Desulfobulbaceae</taxon>
        <taxon>Candidatus Electronema</taxon>
    </lineage>
</organism>
<accession>A0A521G4J3</accession>